<dbReference type="EMBL" id="JAODUP010000002">
    <property type="protein sequence ID" value="KAK2170533.1"/>
    <property type="molecule type" value="Genomic_DNA"/>
</dbReference>
<evidence type="ECO:0000256" key="6">
    <source>
        <dbReference type="ARBA" id="ARBA00022490"/>
    </source>
</evidence>
<accession>A0AAD9KHB1</accession>
<comment type="similarity">
    <text evidence="4">Belongs to the MAP Jupiter family.</text>
</comment>
<protein>
    <recommendedName>
        <fullName evidence="5">Microtubule-associated protein Jupiter</fullName>
    </recommendedName>
</protein>
<proteinExistence type="inferred from homology"/>
<evidence type="ECO:0000256" key="4">
    <source>
        <dbReference type="ARBA" id="ARBA00005344"/>
    </source>
</evidence>
<dbReference type="GO" id="GO:0005634">
    <property type="term" value="C:nucleus"/>
    <property type="evidence" value="ECO:0007669"/>
    <property type="project" value="UniProtKB-SubCell"/>
</dbReference>
<evidence type="ECO:0000256" key="5">
    <source>
        <dbReference type="ARBA" id="ARBA00021471"/>
    </source>
</evidence>
<feature type="compositionally biased region" description="Polar residues" evidence="9">
    <location>
        <begin position="76"/>
        <end position="89"/>
    </location>
</feature>
<keyword evidence="6" id="KW-0963">Cytoplasm</keyword>
<feature type="compositionally biased region" description="Polar residues" evidence="9">
    <location>
        <begin position="47"/>
        <end position="57"/>
    </location>
</feature>
<evidence type="ECO:0000256" key="8">
    <source>
        <dbReference type="ARBA" id="ARBA00023242"/>
    </source>
</evidence>
<evidence type="ECO:0000256" key="1">
    <source>
        <dbReference type="ARBA" id="ARBA00003805"/>
    </source>
</evidence>
<keyword evidence="8" id="KW-0539">Nucleus</keyword>
<gene>
    <name evidence="10" type="ORF">LSH36_2g05059</name>
</gene>
<comment type="subcellular location">
    <subcellularLocation>
        <location evidence="3">Cytoplasm</location>
    </subcellularLocation>
    <subcellularLocation>
        <location evidence="2">Nucleus</location>
    </subcellularLocation>
</comment>
<feature type="region of interest" description="Disordered" evidence="9">
    <location>
        <begin position="195"/>
        <end position="241"/>
    </location>
</feature>
<dbReference type="PANTHER" id="PTHR34930:SF2">
    <property type="entry name" value="MICROTUBULE-ASSOCIATED PROTEIN JUPITER"/>
    <property type="match status" value="1"/>
</dbReference>
<evidence type="ECO:0000256" key="2">
    <source>
        <dbReference type="ARBA" id="ARBA00004123"/>
    </source>
</evidence>
<evidence type="ECO:0000256" key="9">
    <source>
        <dbReference type="SAM" id="MobiDB-lite"/>
    </source>
</evidence>
<evidence type="ECO:0000256" key="3">
    <source>
        <dbReference type="ARBA" id="ARBA00004496"/>
    </source>
</evidence>
<dbReference type="AlphaFoldDB" id="A0AAD9KHB1"/>
<dbReference type="Proteomes" id="UP001208570">
    <property type="component" value="Unassembled WGS sequence"/>
</dbReference>
<evidence type="ECO:0000313" key="10">
    <source>
        <dbReference type="EMBL" id="KAK2170533.1"/>
    </source>
</evidence>
<sequence length="241" mass="25831">MTTFQGLPGEKSSSRVLRPPGGGDSNIFGSDNPPEHTHRKMAPQPPSNNIFGPATSQNPPPRNKEDTGDNIFGNPASDQQTPVKSTEQNHQNKEKGEENIQKSAQNNNDEPSLAQSAKSYAKRMQQVIINPITGERMGVTNSRNEMPSANPVRIAIRNPITGKDMGVTDYHEKTVSTNKVKIAIINPITGEAMGVTNTSEGTSSNSRLGSYNPITGEGGQDAAGAKSRVRQPPGGFSSKLW</sequence>
<dbReference type="PANTHER" id="PTHR34930">
    <property type="entry name" value="GEO05313P1"/>
    <property type="match status" value="1"/>
</dbReference>
<organism evidence="10 11">
    <name type="scientific">Paralvinella palmiformis</name>
    <dbReference type="NCBI Taxonomy" id="53620"/>
    <lineage>
        <taxon>Eukaryota</taxon>
        <taxon>Metazoa</taxon>
        <taxon>Spiralia</taxon>
        <taxon>Lophotrochozoa</taxon>
        <taxon>Annelida</taxon>
        <taxon>Polychaeta</taxon>
        <taxon>Sedentaria</taxon>
        <taxon>Canalipalpata</taxon>
        <taxon>Terebellida</taxon>
        <taxon>Terebelliformia</taxon>
        <taxon>Alvinellidae</taxon>
        <taxon>Paralvinella</taxon>
    </lineage>
</organism>
<dbReference type="GO" id="GO:0005737">
    <property type="term" value="C:cytoplasm"/>
    <property type="evidence" value="ECO:0007669"/>
    <property type="project" value="UniProtKB-SubCell"/>
</dbReference>
<evidence type="ECO:0000313" key="11">
    <source>
        <dbReference type="Proteomes" id="UP001208570"/>
    </source>
</evidence>
<dbReference type="InterPro" id="IPR033335">
    <property type="entry name" value="JUPITER"/>
</dbReference>
<keyword evidence="7" id="KW-0597">Phosphoprotein</keyword>
<comment type="caution">
    <text evidence="10">The sequence shown here is derived from an EMBL/GenBank/DDBJ whole genome shotgun (WGS) entry which is preliminary data.</text>
</comment>
<comment type="function">
    <text evidence="1">Binds to all microtubule populations.</text>
</comment>
<evidence type="ECO:0000256" key="7">
    <source>
        <dbReference type="ARBA" id="ARBA00022553"/>
    </source>
</evidence>
<reference evidence="10" key="1">
    <citation type="journal article" date="2023" name="Mol. Biol. Evol.">
        <title>Third-Generation Sequencing Reveals the Adaptive Role of the Epigenome in Three Deep-Sea Polychaetes.</title>
        <authorList>
            <person name="Perez M."/>
            <person name="Aroh O."/>
            <person name="Sun Y."/>
            <person name="Lan Y."/>
            <person name="Juniper S.K."/>
            <person name="Young C.R."/>
            <person name="Angers B."/>
            <person name="Qian P.Y."/>
        </authorList>
    </citation>
    <scope>NUCLEOTIDE SEQUENCE</scope>
    <source>
        <strain evidence="10">P08H-3</strain>
    </source>
</reference>
<feature type="region of interest" description="Disordered" evidence="9">
    <location>
        <begin position="1"/>
        <end position="121"/>
    </location>
</feature>
<name>A0AAD9KHB1_9ANNE</name>
<keyword evidence="11" id="KW-1185">Reference proteome</keyword>
<feature type="compositionally biased region" description="Polar residues" evidence="9">
    <location>
        <begin position="101"/>
        <end position="118"/>
    </location>
</feature>
<feature type="compositionally biased region" description="Polar residues" evidence="9">
    <location>
        <begin position="195"/>
        <end position="213"/>
    </location>
</feature>
<feature type="compositionally biased region" description="Basic and acidic residues" evidence="9">
    <location>
        <begin position="90"/>
        <end position="100"/>
    </location>
</feature>